<feature type="region of interest" description="Disordered" evidence="1">
    <location>
        <begin position="12"/>
        <end position="143"/>
    </location>
</feature>
<reference evidence="2" key="1">
    <citation type="submission" date="2013-04" db="EMBL/GenBank/DDBJ databases">
        <title>The Genome Sequence of Fonticula alba ATCC 38817.</title>
        <authorList>
            <consortium name="The Broad Institute Genomics Platform"/>
            <person name="Russ C."/>
            <person name="Cuomo C."/>
            <person name="Burger G."/>
            <person name="Gray M.W."/>
            <person name="Holland P.W.H."/>
            <person name="King N."/>
            <person name="Lang F.B.F."/>
            <person name="Roger A.J."/>
            <person name="Ruiz-Trillo I."/>
            <person name="Brown M."/>
            <person name="Walker B."/>
            <person name="Young S."/>
            <person name="Zeng Q."/>
            <person name="Gargeya S."/>
            <person name="Fitzgerald M."/>
            <person name="Haas B."/>
            <person name="Abouelleil A."/>
            <person name="Allen A.W."/>
            <person name="Alvarado L."/>
            <person name="Arachchi H.M."/>
            <person name="Berlin A.M."/>
            <person name="Chapman S.B."/>
            <person name="Gainer-Dewar J."/>
            <person name="Goldberg J."/>
            <person name="Griggs A."/>
            <person name="Gujja S."/>
            <person name="Hansen M."/>
            <person name="Howarth C."/>
            <person name="Imamovic A."/>
            <person name="Ireland A."/>
            <person name="Larimer J."/>
            <person name="McCowan C."/>
            <person name="Murphy C."/>
            <person name="Pearson M."/>
            <person name="Poon T.W."/>
            <person name="Priest M."/>
            <person name="Roberts A."/>
            <person name="Saif S."/>
            <person name="Shea T."/>
            <person name="Sisk P."/>
            <person name="Sykes S."/>
            <person name="Wortman J."/>
            <person name="Nusbaum C."/>
            <person name="Birren B."/>
        </authorList>
    </citation>
    <scope>NUCLEOTIDE SEQUENCE [LARGE SCALE GENOMIC DNA]</scope>
    <source>
        <strain evidence="2">ATCC 38817</strain>
    </source>
</reference>
<dbReference type="Proteomes" id="UP000030693">
    <property type="component" value="Unassembled WGS sequence"/>
</dbReference>
<feature type="compositionally biased region" description="Low complexity" evidence="1">
    <location>
        <begin position="282"/>
        <end position="292"/>
    </location>
</feature>
<accession>A0A058ZCV9</accession>
<evidence type="ECO:0000256" key="1">
    <source>
        <dbReference type="SAM" id="MobiDB-lite"/>
    </source>
</evidence>
<dbReference type="RefSeq" id="XP_009493797.1">
    <property type="nucleotide sequence ID" value="XM_009495522.1"/>
</dbReference>
<dbReference type="EMBL" id="KB932202">
    <property type="protein sequence ID" value="KCV72219.1"/>
    <property type="molecule type" value="Genomic_DNA"/>
</dbReference>
<proteinExistence type="predicted"/>
<evidence type="ECO:0000313" key="3">
    <source>
        <dbReference type="Proteomes" id="UP000030693"/>
    </source>
</evidence>
<organism evidence="2">
    <name type="scientific">Fonticula alba</name>
    <name type="common">Slime mold</name>
    <dbReference type="NCBI Taxonomy" id="691883"/>
    <lineage>
        <taxon>Eukaryota</taxon>
        <taxon>Rotosphaerida</taxon>
        <taxon>Fonticulaceae</taxon>
        <taxon>Fonticula</taxon>
    </lineage>
</organism>
<keyword evidence="3" id="KW-1185">Reference proteome</keyword>
<evidence type="ECO:0000313" key="2">
    <source>
        <dbReference type="EMBL" id="KCV72219.1"/>
    </source>
</evidence>
<name>A0A058ZCV9_FONAL</name>
<feature type="compositionally biased region" description="Acidic residues" evidence="1">
    <location>
        <begin position="428"/>
        <end position="444"/>
    </location>
</feature>
<feature type="compositionally biased region" description="Low complexity" evidence="1">
    <location>
        <begin position="91"/>
        <end position="115"/>
    </location>
</feature>
<dbReference type="GeneID" id="20526344"/>
<gene>
    <name evidence="2" type="ORF">H696_01619</name>
</gene>
<feature type="compositionally biased region" description="Polar residues" evidence="1">
    <location>
        <begin position="22"/>
        <end position="46"/>
    </location>
</feature>
<feature type="region of interest" description="Disordered" evidence="1">
    <location>
        <begin position="419"/>
        <end position="479"/>
    </location>
</feature>
<sequence length="479" mass="49278">MRLVLVPAVALARAGRRKRGTPAQQPGSAKSDFSPSSEDFSANVSGEHSPFPGPGEHAGPGADLSTKIINQSEDSALAGAGHPTGRDTDPGTGSSRSHSTGHLSGRSSSVSSSSSSGGGIRSPQRLTSGQGHPHTPAHGYYHAEDEELALAAAQHQAARRLPHAASISSTVALRSYDGRDFDPEAAVGMGPGSGSDILPAGGGFLSGDLLGANASGLAIVIDPAEEHQPGAAGRHLPYGQHDGLSADDDCSEYSDLPPMDEYSDDMLTSTGECEGSMKLRPPEGGASSPAAGSGDGRRRAGKPGPGAALVSRSQSGTGAGLPRPVSGETAWSARSSTSSITIEIDCMLDPTAHRAAVAGLESQLQDMQLRRGEWSRSNSRQFTDLEMTGVAASSLEAENAVAAPAAGIAATNADAALQEPASGGGISEETETFAADDEYDEEDPSGGRLHHHGHYSYYQHQPHHHPGDQEHGRGHRRPF</sequence>
<feature type="region of interest" description="Disordered" evidence="1">
    <location>
        <begin position="228"/>
        <end position="334"/>
    </location>
</feature>
<dbReference type="AlphaFoldDB" id="A0A058ZCV9"/>
<protein>
    <submittedName>
        <fullName evidence="2">Uncharacterized protein</fullName>
    </submittedName>
</protein>